<accession>A0A540VTN7</accession>
<feature type="domain" description="Glycosyltransferase 2-like" evidence="1">
    <location>
        <begin position="5"/>
        <end position="123"/>
    </location>
</feature>
<protein>
    <submittedName>
        <fullName evidence="2">Glycosyltransferase</fullName>
    </submittedName>
</protein>
<dbReference type="Gene3D" id="3.90.550.10">
    <property type="entry name" value="Spore Coat Polysaccharide Biosynthesis Protein SpsA, Chain A"/>
    <property type="match status" value="1"/>
</dbReference>
<evidence type="ECO:0000313" key="2">
    <source>
        <dbReference type="EMBL" id="TQF00125.1"/>
    </source>
</evidence>
<dbReference type="AlphaFoldDB" id="A0A540VTN7"/>
<dbReference type="Proteomes" id="UP000315400">
    <property type="component" value="Unassembled WGS sequence"/>
</dbReference>
<evidence type="ECO:0000313" key="3">
    <source>
        <dbReference type="Proteomes" id="UP000315400"/>
    </source>
</evidence>
<dbReference type="GO" id="GO:0016740">
    <property type="term" value="F:transferase activity"/>
    <property type="evidence" value="ECO:0007669"/>
    <property type="project" value="UniProtKB-KW"/>
</dbReference>
<sequence>MKIAIITPSLNPGVMLKEAVDSVEVGRQQVCRNHPNVEIRHVIVDDGSDDRETLRLYEELERNKPHIEFAQSGMLRSGPAAARNVGIRKSEADWIGFLDADDRVDPDGLEALVALALKNPSAQWIFGDTEERREDGGRTRKGVFAAPVVEAACGYAPTFITPGALRRVLAGPPRMFLGGVLVRSRLLEKVGCFREDLIVGEDWYLTLSLTLYSGGWHVPVIVGVFRRGHSSLTQSSRNLRWSCVKPTVMALLDRRFRSERRVLRWTLLTQLVNLRQRAANAGRLGRIVSVGGAAWLVAPEKPSLLRDMFGDLRRTWSKRQ</sequence>
<dbReference type="EMBL" id="VIFK01000023">
    <property type="protein sequence ID" value="TQF00125.1"/>
    <property type="molecule type" value="Genomic_DNA"/>
</dbReference>
<comment type="caution">
    <text evidence="2">The sequence shown here is derived from an EMBL/GenBank/DDBJ whole genome shotgun (WGS) entry which is preliminary data.</text>
</comment>
<proteinExistence type="predicted"/>
<dbReference type="InterPro" id="IPR050834">
    <property type="entry name" value="Glycosyltransf_2"/>
</dbReference>
<dbReference type="SUPFAM" id="SSF53448">
    <property type="entry name" value="Nucleotide-diphospho-sugar transferases"/>
    <property type="match status" value="1"/>
</dbReference>
<name>A0A540VTN7_9GAMM</name>
<dbReference type="PANTHER" id="PTHR43685:SF2">
    <property type="entry name" value="GLYCOSYLTRANSFERASE 2-LIKE DOMAIN-CONTAINING PROTEIN"/>
    <property type="match status" value="1"/>
</dbReference>
<keyword evidence="2" id="KW-0808">Transferase</keyword>
<dbReference type="InterPro" id="IPR001173">
    <property type="entry name" value="Glyco_trans_2-like"/>
</dbReference>
<gene>
    <name evidence="2" type="ORF">FKY71_05100</name>
</gene>
<dbReference type="InterPro" id="IPR029044">
    <property type="entry name" value="Nucleotide-diphossugar_trans"/>
</dbReference>
<dbReference type="PANTHER" id="PTHR43685">
    <property type="entry name" value="GLYCOSYLTRANSFERASE"/>
    <property type="match status" value="1"/>
</dbReference>
<dbReference type="Pfam" id="PF00535">
    <property type="entry name" value="Glycos_transf_2"/>
    <property type="match status" value="1"/>
</dbReference>
<reference evidence="2 3" key="1">
    <citation type="submission" date="2019-06" db="EMBL/GenBank/DDBJ databases">
        <title>Metagenome assembled Genome of Spiribacter salinus SL48-SHIP from the microbial mat of Salt Lake 48 (Novosibirsk region, Russia).</title>
        <authorList>
            <person name="Shipova A."/>
            <person name="Rozanov A.S."/>
            <person name="Bryanskaya A.V."/>
            <person name="Peltek S.E."/>
        </authorList>
    </citation>
    <scope>NUCLEOTIDE SEQUENCE [LARGE SCALE GENOMIC DNA]</scope>
    <source>
        <strain evidence="2">SL48-SHIP-2</strain>
    </source>
</reference>
<organism evidence="2 3">
    <name type="scientific">Spiribacter salinus</name>
    <dbReference type="NCBI Taxonomy" id="1335746"/>
    <lineage>
        <taxon>Bacteria</taxon>
        <taxon>Pseudomonadati</taxon>
        <taxon>Pseudomonadota</taxon>
        <taxon>Gammaproteobacteria</taxon>
        <taxon>Chromatiales</taxon>
        <taxon>Ectothiorhodospiraceae</taxon>
        <taxon>Spiribacter</taxon>
    </lineage>
</organism>
<evidence type="ECO:0000259" key="1">
    <source>
        <dbReference type="Pfam" id="PF00535"/>
    </source>
</evidence>